<dbReference type="Proteomes" id="UP001147700">
    <property type="component" value="Unassembled WGS sequence"/>
</dbReference>
<dbReference type="PANTHER" id="PTHR43190:SF3">
    <property type="entry name" value="N-ACETYL-D-GLUCOSAMINE KINASE"/>
    <property type="match status" value="1"/>
</dbReference>
<evidence type="ECO:0000259" key="1">
    <source>
        <dbReference type="Pfam" id="PF01869"/>
    </source>
</evidence>
<feature type="domain" description="ATPase BadF/BadG/BcrA/BcrD type" evidence="1">
    <location>
        <begin position="51"/>
        <end position="217"/>
    </location>
</feature>
<dbReference type="RefSeq" id="WP_202953738.1">
    <property type="nucleotide sequence ID" value="NZ_JAPCID010000006.1"/>
</dbReference>
<evidence type="ECO:0000313" key="2">
    <source>
        <dbReference type="EMBL" id="MDA0136872.1"/>
    </source>
</evidence>
<dbReference type="EMBL" id="JAPCID010000006">
    <property type="protein sequence ID" value="MDA0136872.1"/>
    <property type="molecule type" value="Genomic_DNA"/>
</dbReference>
<dbReference type="Gene3D" id="3.30.420.40">
    <property type="match status" value="2"/>
</dbReference>
<dbReference type="InterPro" id="IPR043129">
    <property type="entry name" value="ATPase_NBD"/>
</dbReference>
<sequence length="257" mass="26318">MRGEVVARELLPGFARAGRDWAPLHELVARHQPDVVAAGLTGYDGADLGVPMLVTNDAVTAHLGALGGEPGAVIVAGTGAIALAAGDDGWARADGWGALLGDDGGGFWIARRSLALALRAHDGRGGSETLRAAAEARFGSLTEIARAVYDAPDPVTTVAAFTRDVIDLARGGDADATAILAAAGEELARTVSAALDRAPSCPQRVSWSGGVFAAGDLVLDSLRARLDAELVPPLGDGLDGAARLLDRPRRFRALIHG</sequence>
<gene>
    <name evidence="2" type="ORF">OJ962_05125</name>
</gene>
<dbReference type="Pfam" id="PF01869">
    <property type="entry name" value="BcrAD_BadFG"/>
    <property type="match status" value="1"/>
</dbReference>
<name>A0ABT4REA9_9ACTN</name>
<organism evidence="2 3">
    <name type="scientific">Solirubrobacter deserti</name>
    <dbReference type="NCBI Taxonomy" id="2282478"/>
    <lineage>
        <taxon>Bacteria</taxon>
        <taxon>Bacillati</taxon>
        <taxon>Actinomycetota</taxon>
        <taxon>Thermoleophilia</taxon>
        <taxon>Solirubrobacterales</taxon>
        <taxon>Solirubrobacteraceae</taxon>
        <taxon>Solirubrobacter</taxon>
    </lineage>
</organism>
<dbReference type="PANTHER" id="PTHR43190">
    <property type="entry name" value="N-ACETYL-D-GLUCOSAMINE KINASE"/>
    <property type="match status" value="1"/>
</dbReference>
<dbReference type="InterPro" id="IPR052519">
    <property type="entry name" value="Euk-type_GlcNAc_Kinase"/>
</dbReference>
<dbReference type="InterPro" id="IPR002731">
    <property type="entry name" value="ATPase_BadF"/>
</dbReference>
<dbReference type="SUPFAM" id="SSF53067">
    <property type="entry name" value="Actin-like ATPase domain"/>
    <property type="match status" value="1"/>
</dbReference>
<keyword evidence="3" id="KW-1185">Reference proteome</keyword>
<protein>
    <recommendedName>
        <fullName evidence="1">ATPase BadF/BadG/BcrA/BcrD type domain-containing protein</fullName>
    </recommendedName>
</protein>
<reference evidence="2" key="1">
    <citation type="submission" date="2022-10" db="EMBL/GenBank/DDBJ databases">
        <title>The WGS of Solirubrobacter sp. CPCC 204708.</title>
        <authorList>
            <person name="Jiang Z."/>
        </authorList>
    </citation>
    <scope>NUCLEOTIDE SEQUENCE</scope>
    <source>
        <strain evidence="2">CPCC 204708</strain>
    </source>
</reference>
<comment type="caution">
    <text evidence="2">The sequence shown here is derived from an EMBL/GenBank/DDBJ whole genome shotgun (WGS) entry which is preliminary data.</text>
</comment>
<accession>A0ABT4REA9</accession>
<proteinExistence type="predicted"/>
<evidence type="ECO:0000313" key="3">
    <source>
        <dbReference type="Proteomes" id="UP001147700"/>
    </source>
</evidence>